<evidence type="ECO:0000256" key="7">
    <source>
        <dbReference type="ARBA" id="ARBA00023136"/>
    </source>
</evidence>
<keyword evidence="10" id="KW-0325">Glycoprotein</keyword>
<dbReference type="SUPFAM" id="SSF57302">
    <property type="entry name" value="Snake toxin-like"/>
    <property type="match status" value="3"/>
</dbReference>
<dbReference type="KEGG" id="pcw:110220118"/>
<dbReference type="PANTHER" id="PTHR10624:SF6">
    <property type="entry name" value="UROKINASE PLASMINOGEN ACTIVATOR SURFACE RECEPTOR"/>
    <property type="match status" value="1"/>
</dbReference>
<evidence type="ECO:0000256" key="2">
    <source>
        <dbReference type="ARBA" id="ARBA00019778"/>
    </source>
</evidence>
<dbReference type="GO" id="GO:0005886">
    <property type="term" value="C:plasma membrane"/>
    <property type="evidence" value="ECO:0007669"/>
    <property type="project" value="UniProtKB-SubCell"/>
</dbReference>
<evidence type="ECO:0000313" key="13">
    <source>
        <dbReference type="Proteomes" id="UP000515140"/>
    </source>
</evidence>
<gene>
    <name evidence="14" type="primary">PLAUR</name>
</gene>
<evidence type="ECO:0000259" key="12">
    <source>
        <dbReference type="SMART" id="SM00134"/>
    </source>
</evidence>
<evidence type="ECO:0000313" key="14">
    <source>
        <dbReference type="RefSeq" id="XP_020859673.1"/>
    </source>
</evidence>
<keyword evidence="13" id="KW-1185">Reference proteome</keyword>
<dbReference type="InParanoid" id="A0A6P5LR23"/>
<evidence type="ECO:0000256" key="9">
    <source>
        <dbReference type="ARBA" id="ARBA00023170"/>
    </source>
</evidence>
<keyword evidence="6" id="KW-0677">Repeat</keyword>
<dbReference type="AlphaFoldDB" id="A0A6P5LR23"/>
<accession>A0A6P5LR23</accession>
<evidence type="ECO:0000256" key="8">
    <source>
        <dbReference type="ARBA" id="ARBA00023157"/>
    </source>
</evidence>
<dbReference type="CTD" id="5329"/>
<dbReference type="CDD" id="cd23558">
    <property type="entry name" value="TFP_LU_ECD_uPAR_rpt3"/>
    <property type="match status" value="1"/>
</dbReference>
<keyword evidence="3" id="KW-1003">Cell membrane</keyword>
<keyword evidence="9 14" id="KW-0675">Receptor</keyword>
<dbReference type="SMART" id="SM00134">
    <property type="entry name" value="LU"/>
    <property type="match status" value="3"/>
</dbReference>
<keyword evidence="5" id="KW-0732">Signal</keyword>
<dbReference type="Proteomes" id="UP000515140">
    <property type="component" value="Unplaced"/>
</dbReference>
<dbReference type="InterPro" id="IPR016054">
    <property type="entry name" value="LY6_UPA_recep-like"/>
</dbReference>
<reference evidence="14" key="1">
    <citation type="submission" date="2025-08" db="UniProtKB">
        <authorList>
            <consortium name="RefSeq"/>
        </authorList>
    </citation>
    <scope>IDENTIFICATION</scope>
    <source>
        <tissue evidence="14">Spleen</tissue>
    </source>
</reference>
<proteinExistence type="predicted"/>
<evidence type="ECO:0000256" key="10">
    <source>
        <dbReference type="ARBA" id="ARBA00023180"/>
    </source>
</evidence>
<dbReference type="CDD" id="cd23557">
    <property type="entry name" value="TFP_LU_ECD_uPAR_rpt2"/>
    <property type="match status" value="1"/>
</dbReference>
<evidence type="ECO:0000256" key="5">
    <source>
        <dbReference type="ARBA" id="ARBA00022729"/>
    </source>
</evidence>
<dbReference type="InterPro" id="IPR045860">
    <property type="entry name" value="Snake_toxin-like_sf"/>
</dbReference>
<dbReference type="FunFam" id="2.10.60.10:FF:000013">
    <property type="entry name" value="Urokinase plasminogen activator surface receptor"/>
    <property type="match status" value="1"/>
</dbReference>
<sequence length="364" mass="39841">MRKLRPGERSEWPRKALVVFLARIDSARLGETISSGLSCHHCESRGDCTIETCLPGQELCRTTVYYNRWRGGQELEVVLRGCAVTGKDNSSMSYRTNQEIIILKETVCDFDLCNHPDPRPSPTFPGARTLECQSCASSDQSCERGRALTLRCPEPTDQCIERISQSNLEAGPLDERYVRGCGNFPDCPGPVGFHNNDTFLFLKCCNHSQCIRGPMTKLSDYPLNGLQCHSCEGNGTDGCSAEETAITACQGPMNRCFEATGTHKHWGPGYTVRGCVAPAWCQAPHLAAAFFDLAQPQTFCCFTSECNNAARDASPRSKGTGPRLFPTSLTLSLPLLLLTVNLTPAKGGLTQLYPAPHPHPPILI</sequence>
<feature type="domain" description="UPAR/Ly6" evidence="12">
    <location>
        <begin position="226"/>
        <end position="314"/>
    </location>
</feature>
<keyword evidence="11" id="KW-0449">Lipoprotein</keyword>
<evidence type="ECO:0000256" key="4">
    <source>
        <dbReference type="ARBA" id="ARBA00022622"/>
    </source>
</evidence>
<dbReference type="GO" id="GO:0098552">
    <property type="term" value="C:side of membrane"/>
    <property type="evidence" value="ECO:0007669"/>
    <property type="project" value="UniProtKB-KW"/>
</dbReference>
<dbReference type="FunCoup" id="A0A6P5LR23">
    <property type="interactions" value="230"/>
</dbReference>
<name>A0A6P5LR23_PHACI</name>
<comment type="subcellular location">
    <subcellularLocation>
        <location evidence="1">Cell membrane</location>
        <topology evidence="1">Lipid-anchor</topology>
        <topology evidence="1">GPI-anchor</topology>
    </subcellularLocation>
</comment>
<dbReference type="PANTHER" id="PTHR10624">
    <property type="entry name" value="UROKINASE PLASMINOGEN ACTIVATOR SURFACE RECEPTOR-RELATED"/>
    <property type="match status" value="1"/>
</dbReference>
<evidence type="ECO:0000256" key="3">
    <source>
        <dbReference type="ARBA" id="ARBA00022475"/>
    </source>
</evidence>
<feature type="domain" description="UPAR/Ly6" evidence="12">
    <location>
        <begin position="37"/>
        <end position="125"/>
    </location>
</feature>
<keyword evidence="4" id="KW-0336">GPI-anchor</keyword>
<dbReference type="RefSeq" id="XP_020859673.1">
    <property type="nucleotide sequence ID" value="XM_021004014.1"/>
</dbReference>
<evidence type="ECO:0000256" key="6">
    <source>
        <dbReference type="ARBA" id="ARBA00022737"/>
    </source>
</evidence>
<organism evidence="13 14">
    <name type="scientific">Phascolarctos cinereus</name>
    <name type="common">Koala</name>
    <dbReference type="NCBI Taxonomy" id="38626"/>
    <lineage>
        <taxon>Eukaryota</taxon>
        <taxon>Metazoa</taxon>
        <taxon>Chordata</taxon>
        <taxon>Craniata</taxon>
        <taxon>Vertebrata</taxon>
        <taxon>Euteleostomi</taxon>
        <taxon>Mammalia</taxon>
        <taxon>Metatheria</taxon>
        <taxon>Diprotodontia</taxon>
        <taxon>Phascolarctidae</taxon>
        <taxon>Phascolarctos</taxon>
    </lineage>
</organism>
<protein>
    <recommendedName>
        <fullName evidence="2">Urokinase plasminogen activator surface receptor</fullName>
    </recommendedName>
</protein>
<dbReference type="Pfam" id="PF00021">
    <property type="entry name" value="UPAR_LY6"/>
    <property type="match status" value="3"/>
</dbReference>
<feature type="domain" description="UPAR/Ly6" evidence="12">
    <location>
        <begin position="130"/>
        <end position="224"/>
    </location>
</feature>
<dbReference type="Gene3D" id="2.10.60.10">
    <property type="entry name" value="CD59"/>
    <property type="match status" value="3"/>
</dbReference>
<dbReference type="FunFam" id="2.10.60.10:FF:000019">
    <property type="entry name" value="Urokinase plasminogen activator surface receptor"/>
    <property type="match status" value="1"/>
</dbReference>
<dbReference type="GeneID" id="110220118"/>
<evidence type="ECO:0000256" key="11">
    <source>
        <dbReference type="ARBA" id="ARBA00023288"/>
    </source>
</evidence>
<keyword evidence="8" id="KW-1015">Disulfide bond</keyword>
<dbReference type="CDD" id="cd23556">
    <property type="entry name" value="TFP_LU_ECD_uPAR_rpt1"/>
    <property type="match status" value="1"/>
</dbReference>
<keyword evidence="7" id="KW-0472">Membrane</keyword>
<dbReference type="FunFam" id="2.10.60.10:FF:000015">
    <property type="entry name" value="Urokinase plasminogen activator surface receptor"/>
    <property type="match status" value="1"/>
</dbReference>
<evidence type="ECO:0000256" key="1">
    <source>
        <dbReference type="ARBA" id="ARBA00004609"/>
    </source>
</evidence>